<dbReference type="Proteomes" id="UP000536179">
    <property type="component" value="Unassembled WGS sequence"/>
</dbReference>
<dbReference type="RefSeq" id="WP_184308113.1">
    <property type="nucleotide sequence ID" value="NZ_JACHXU010000024.1"/>
</dbReference>
<evidence type="ECO:0008006" key="3">
    <source>
        <dbReference type="Google" id="ProtNLM"/>
    </source>
</evidence>
<accession>A0A7W5E3E6</accession>
<sequence>MSPSPSTVHSLRRVFMQAFVVHDITEPLVSFDDFAPTSQVRELMEEGHYEVVGIRQRGRIEGYMEIDDVSDGTCGDFMKPFDDSQVILSAAPLPELVLRLRDQRRLFVSTFGRVGGIVSRSDLDKPPVRMWLFGMVTLIEMRFGRLIEQYCPGESWREFLSASRVEKAEKLLLERDRRNQSVTLLDCLQLSDKSQIVARSPTLRGLTRFESRRQVEQTAKMLEKLRNNLAHCQTITTGDWEAILILSENLDNVLDGPPGLHEDAS</sequence>
<dbReference type="AlphaFoldDB" id="A0A7W5E3E6"/>
<dbReference type="EMBL" id="JACHXU010000024">
    <property type="protein sequence ID" value="MBB3209471.1"/>
    <property type="molecule type" value="Genomic_DNA"/>
</dbReference>
<organism evidence="1 2">
    <name type="scientific">Aporhodopirellula rubra</name>
    <dbReference type="NCBI Taxonomy" id="980271"/>
    <lineage>
        <taxon>Bacteria</taxon>
        <taxon>Pseudomonadati</taxon>
        <taxon>Planctomycetota</taxon>
        <taxon>Planctomycetia</taxon>
        <taxon>Pirellulales</taxon>
        <taxon>Pirellulaceae</taxon>
        <taxon>Aporhodopirellula</taxon>
    </lineage>
</organism>
<comment type="caution">
    <text evidence="1">The sequence shown here is derived from an EMBL/GenBank/DDBJ whole genome shotgun (WGS) entry which is preliminary data.</text>
</comment>
<reference evidence="1 2" key="1">
    <citation type="submission" date="2020-08" db="EMBL/GenBank/DDBJ databases">
        <title>Genomic Encyclopedia of Type Strains, Phase III (KMG-III): the genomes of soil and plant-associated and newly described type strains.</title>
        <authorList>
            <person name="Whitman W."/>
        </authorList>
    </citation>
    <scope>NUCLEOTIDE SEQUENCE [LARGE SCALE GENOMIC DNA]</scope>
    <source>
        <strain evidence="1 2">CECT 8075</strain>
    </source>
</reference>
<proteinExistence type="predicted"/>
<evidence type="ECO:0000313" key="2">
    <source>
        <dbReference type="Proteomes" id="UP000536179"/>
    </source>
</evidence>
<protein>
    <recommendedName>
        <fullName evidence="3">CBS domain-containing protein</fullName>
    </recommendedName>
</protein>
<dbReference type="InterPro" id="IPR046342">
    <property type="entry name" value="CBS_dom_sf"/>
</dbReference>
<keyword evidence="2" id="KW-1185">Reference proteome</keyword>
<evidence type="ECO:0000313" key="1">
    <source>
        <dbReference type="EMBL" id="MBB3209471.1"/>
    </source>
</evidence>
<dbReference type="SUPFAM" id="SSF54631">
    <property type="entry name" value="CBS-domain pair"/>
    <property type="match status" value="1"/>
</dbReference>
<name>A0A7W5E3E6_9BACT</name>
<gene>
    <name evidence="1" type="ORF">FHS27_005311</name>
</gene>